<dbReference type="PANTHER" id="PTHR32060:SF30">
    <property type="entry name" value="CARBOXY-TERMINAL PROCESSING PROTEASE CTPA"/>
    <property type="match status" value="1"/>
</dbReference>
<dbReference type="InterPro" id="IPR005151">
    <property type="entry name" value="Tail-specific_protease"/>
</dbReference>
<dbReference type="CDD" id="cd06782">
    <property type="entry name" value="cpPDZ_CPP-like"/>
    <property type="match status" value="1"/>
</dbReference>
<dbReference type="EMBL" id="LCRO01000002">
    <property type="protein sequence ID" value="KKW35917.1"/>
    <property type="molecule type" value="Genomic_DNA"/>
</dbReference>
<dbReference type="FunFam" id="2.30.42.10:FF:000063">
    <property type="entry name" value="Peptidase, S41 family"/>
    <property type="match status" value="1"/>
</dbReference>
<dbReference type="GO" id="GO:0008236">
    <property type="term" value="F:serine-type peptidase activity"/>
    <property type="evidence" value="ECO:0007669"/>
    <property type="project" value="UniProtKB-KW"/>
</dbReference>
<protein>
    <submittedName>
        <fullName evidence="8">Carboxyl-terminal protease</fullName>
    </submittedName>
</protein>
<feature type="compositionally biased region" description="Basic and acidic residues" evidence="6">
    <location>
        <begin position="390"/>
        <end position="409"/>
    </location>
</feature>
<dbReference type="GO" id="GO:0006508">
    <property type="term" value="P:proteolysis"/>
    <property type="evidence" value="ECO:0007669"/>
    <property type="project" value="UniProtKB-KW"/>
</dbReference>
<dbReference type="InterPro" id="IPR041489">
    <property type="entry name" value="PDZ_6"/>
</dbReference>
<evidence type="ECO:0000313" key="8">
    <source>
        <dbReference type="EMBL" id="KKW35917.1"/>
    </source>
</evidence>
<evidence type="ECO:0000313" key="9">
    <source>
        <dbReference type="Proteomes" id="UP000034740"/>
    </source>
</evidence>
<comment type="caution">
    <text evidence="8">The sequence shown here is derived from an EMBL/GenBank/DDBJ whole genome shotgun (WGS) entry which is preliminary data.</text>
</comment>
<dbReference type="NCBIfam" id="TIGR00225">
    <property type="entry name" value="prc"/>
    <property type="match status" value="1"/>
</dbReference>
<organism evidence="8 9">
    <name type="scientific">Candidatus Adlerbacteria bacterium GW2011_GWA1_54_10</name>
    <dbReference type="NCBI Taxonomy" id="1618605"/>
    <lineage>
        <taxon>Bacteria</taxon>
        <taxon>Candidatus Adleribacteriota</taxon>
    </lineage>
</organism>
<feature type="region of interest" description="Disordered" evidence="6">
    <location>
        <begin position="388"/>
        <end position="409"/>
    </location>
</feature>
<feature type="domain" description="PDZ" evidence="7">
    <location>
        <begin position="117"/>
        <end position="185"/>
    </location>
</feature>
<keyword evidence="3 5" id="KW-0378">Hydrolase</keyword>
<proteinExistence type="inferred from homology"/>
<evidence type="ECO:0000256" key="6">
    <source>
        <dbReference type="SAM" id="MobiDB-lite"/>
    </source>
</evidence>
<name>A0A0G2A4T6_9BACT</name>
<dbReference type="Gene3D" id="2.30.42.10">
    <property type="match status" value="1"/>
</dbReference>
<sequence length="421" mass="44898">MCYNLAMRKTRLTAAIILLALAFSFGTGLYAGVSERGNSLVGAATVTITNITSGTQAPVGVDAEEFWRAWGLLDQNFVKSSASSTVPSAQERLWGAIKGLTESYEDPYTVFLPPQEAKEFQEAVSGSFSGIGMELGSKEGVLTVVAPLKGTPAERAGVQSGDIIAAIDGIPSRAMKVDEAVRLIRGERGTAVDLTLERDGKMIEFSIIRDIIVVPILNSYRKGDVFVIELYSFTETSPALFQQALREFFASGSTKMVLDMRDNPGGYLEAAVDMASYFLPVGEPVVTEDFAGLSAQAGKQPNVVHRSVGYNVFANKKLSMAILVDEGSASASEILAGALQQHGKAVLIGERTFGKGSVQQLFDLGGGAQLKITMAKWLTPNGSSISDGGLKPDIDVKRTPEDTAAGRDPQFDHALTWLASQ</sequence>
<dbReference type="SMART" id="SM00228">
    <property type="entry name" value="PDZ"/>
    <property type="match status" value="1"/>
</dbReference>
<dbReference type="SMART" id="SM00245">
    <property type="entry name" value="TSPc"/>
    <property type="match status" value="1"/>
</dbReference>
<dbReference type="GO" id="GO:0030288">
    <property type="term" value="C:outer membrane-bounded periplasmic space"/>
    <property type="evidence" value="ECO:0007669"/>
    <property type="project" value="TreeGrafter"/>
</dbReference>
<dbReference type="Proteomes" id="UP000034740">
    <property type="component" value="Unassembled WGS sequence"/>
</dbReference>
<evidence type="ECO:0000256" key="4">
    <source>
        <dbReference type="ARBA" id="ARBA00022825"/>
    </source>
</evidence>
<dbReference type="Pfam" id="PF17820">
    <property type="entry name" value="PDZ_6"/>
    <property type="match status" value="1"/>
</dbReference>
<dbReference type="CDD" id="cd07560">
    <property type="entry name" value="Peptidase_S41_CPP"/>
    <property type="match status" value="1"/>
</dbReference>
<dbReference type="SUPFAM" id="SSF50156">
    <property type="entry name" value="PDZ domain-like"/>
    <property type="match status" value="1"/>
</dbReference>
<dbReference type="InterPro" id="IPR036034">
    <property type="entry name" value="PDZ_sf"/>
</dbReference>
<keyword evidence="4 5" id="KW-0720">Serine protease</keyword>
<keyword evidence="2 5" id="KW-0645">Protease</keyword>
<dbReference type="InterPro" id="IPR001478">
    <property type="entry name" value="PDZ"/>
</dbReference>
<dbReference type="SUPFAM" id="SSF52096">
    <property type="entry name" value="ClpP/crotonase"/>
    <property type="match status" value="1"/>
</dbReference>
<dbReference type="InterPro" id="IPR004447">
    <property type="entry name" value="Peptidase_S41A"/>
</dbReference>
<comment type="similarity">
    <text evidence="1 5">Belongs to the peptidase S41A family.</text>
</comment>
<gene>
    <name evidence="8" type="ORF">UY83_C0002G0074</name>
</gene>
<dbReference type="GO" id="GO:0007165">
    <property type="term" value="P:signal transduction"/>
    <property type="evidence" value="ECO:0007669"/>
    <property type="project" value="TreeGrafter"/>
</dbReference>
<evidence type="ECO:0000256" key="1">
    <source>
        <dbReference type="ARBA" id="ARBA00009179"/>
    </source>
</evidence>
<dbReference type="Gene3D" id="3.30.750.44">
    <property type="match status" value="1"/>
</dbReference>
<dbReference type="Gene3D" id="3.90.226.10">
    <property type="entry name" value="2-enoyl-CoA Hydratase, Chain A, domain 1"/>
    <property type="match status" value="1"/>
</dbReference>
<evidence type="ECO:0000259" key="7">
    <source>
        <dbReference type="PROSITE" id="PS50106"/>
    </source>
</evidence>
<evidence type="ECO:0000256" key="3">
    <source>
        <dbReference type="ARBA" id="ARBA00022801"/>
    </source>
</evidence>
<dbReference type="GO" id="GO:0004175">
    <property type="term" value="F:endopeptidase activity"/>
    <property type="evidence" value="ECO:0007669"/>
    <property type="project" value="TreeGrafter"/>
</dbReference>
<reference evidence="8 9" key="1">
    <citation type="journal article" date="2015" name="Nature">
        <title>rRNA introns, odd ribosomes, and small enigmatic genomes across a large radiation of phyla.</title>
        <authorList>
            <person name="Brown C.T."/>
            <person name="Hug L.A."/>
            <person name="Thomas B.C."/>
            <person name="Sharon I."/>
            <person name="Castelle C.J."/>
            <person name="Singh A."/>
            <person name="Wilkins M.J."/>
            <person name="Williams K.H."/>
            <person name="Banfield J.F."/>
        </authorList>
    </citation>
    <scope>NUCLEOTIDE SEQUENCE [LARGE SCALE GENOMIC DNA]</scope>
</reference>
<dbReference type="Pfam" id="PF03572">
    <property type="entry name" value="Peptidase_S41"/>
    <property type="match status" value="1"/>
</dbReference>
<evidence type="ECO:0000256" key="2">
    <source>
        <dbReference type="ARBA" id="ARBA00022670"/>
    </source>
</evidence>
<dbReference type="InterPro" id="IPR029045">
    <property type="entry name" value="ClpP/crotonase-like_dom_sf"/>
</dbReference>
<dbReference type="PANTHER" id="PTHR32060">
    <property type="entry name" value="TAIL-SPECIFIC PROTEASE"/>
    <property type="match status" value="1"/>
</dbReference>
<accession>A0A0G2A4T6</accession>
<evidence type="ECO:0000256" key="5">
    <source>
        <dbReference type="RuleBase" id="RU004404"/>
    </source>
</evidence>
<dbReference type="PROSITE" id="PS50106">
    <property type="entry name" value="PDZ"/>
    <property type="match status" value="1"/>
</dbReference>
<dbReference type="AlphaFoldDB" id="A0A0G2A4T6"/>